<evidence type="ECO:0000313" key="2">
    <source>
        <dbReference type="EMBL" id="QRC90901.1"/>
    </source>
</evidence>
<evidence type="ECO:0000313" key="3">
    <source>
        <dbReference type="Proteomes" id="UP000663193"/>
    </source>
</evidence>
<gene>
    <name evidence="2" type="ORF">JI435_426110</name>
</gene>
<dbReference type="PANTHER" id="PTHR38886">
    <property type="entry name" value="SESA DOMAIN-CONTAINING PROTEIN"/>
    <property type="match status" value="1"/>
</dbReference>
<dbReference type="AlphaFoldDB" id="A0A7U2HW70"/>
<reference evidence="3" key="1">
    <citation type="journal article" date="2021" name="BMC Genomics">
        <title>Chromosome-level genome assembly and manually-curated proteome of model necrotroph Parastagonospora nodorum Sn15 reveals a genome-wide trove of candidate effector homologs, and redundancy of virulence-related functions within an accessory chromosome.</title>
        <authorList>
            <person name="Bertazzoni S."/>
            <person name="Jones D.A.B."/>
            <person name="Phan H.T."/>
            <person name="Tan K.-C."/>
            <person name="Hane J.K."/>
        </authorList>
    </citation>
    <scope>NUCLEOTIDE SEQUENCE [LARGE SCALE GENOMIC DNA]</scope>
    <source>
        <strain evidence="3">SN15 / ATCC MYA-4574 / FGSC 10173)</strain>
    </source>
</reference>
<keyword evidence="3" id="KW-1185">Reference proteome</keyword>
<dbReference type="EMBL" id="CP069023">
    <property type="protein sequence ID" value="QRC90901.1"/>
    <property type="molecule type" value="Genomic_DNA"/>
</dbReference>
<sequence>MPVTFGAVGDIISVCHLVKGLVDALDKARGSKAEYLSAVQELSILEKVLFEIACIIEEHGDGATPELQSLCETAKQAFTRCEALVDAFLQRTRRYQGTLTETAKPEVLHEATMKLRWRLAEKEALKKFRVEVAGISESLQMLLGAANIILRTETKVKLEEADQRYQAANSIQRAQLKDVLDRIENVNESIKTGNVMLYKIADALKMDWLRQLGSELKLLLYRSVAVNFATYQAVRRQQTPLPSHVEHGLIDEPFILEDAIGRKAPVHLQFITSWEAFDSILEIRFCGRQGHQKVIHKQYELQDGRTGRNLERSQSWERAFLPVQRVQMSILFHKQRPIDSGCAGIICPGCQTPAENALETDIHCKQCFIWYSRIAVVEYADHWEHAILGRLHKISSGDDLVLTLKVV</sequence>
<organism evidence="2 3">
    <name type="scientific">Phaeosphaeria nodorum (strain SN15 / ATCC MYA-4574 / FGSC 10173)</name>
    <name type="common">Glume blotch fungus</name>
    <name type="synonym">Parastagonospora nodorum</name>
    <dbReference type="NCBI Taxonomy" id="321614"/>
    <lineage>
        <taxon>Eukaryota</taxon>
        <taxon>Fungi</taxon>
        <taxon>Dikarya</taxon>
        <taxon>Ascomycota</taxon>
        <taxon>Pezizomycotina</taxon>
        <taxon>Dothideomycetes</taxon>
        <taxon>Pleosporomycetidae</taxon>
        <taxon>Pleosporales</taxon>
        <taxon>Pleosporineae</taxon>
        <taxon>Phaeosphaeriaceae</taxon>
        <taxon>Parastagonospora</taxon>
    </lineage>
</organism>
<dbReference type="VEuPathDB" id="FungiDB:JI435_426110"/>
<dbReference type="Pfam" id="PF22893">
    <property type="entry name" value="ULD_2"/>
    <property type="match status" value="1"/>
</dbReference>
<dbReference type="OrthoDB" id="3045089at2759"/>
<protein>
    <recommendedName>
        <fullName evidence="1">Ubiquitin-like domain-containing protein</fullName>
    </recommendedName>
</protein>
<proteinExistence type="predicted"/>
<dbReference type="InterPro" id="IPR054464">
    <property type="entry name" value="ULD_fung"/>
</dbReference>
<accession>A0A7U2HW70</accession>
<name>A0A7U2HW70_PHANO</name>
<evidence type="ECO:0000259" key="1">
    <source>
        <dbReference type="Pfam" id="PF22893"/>
    </source>
</evidence>
<dbReference type="PANTHER" id="PTHR38886:SF1">
    <property type="entry name" value="NACHT-NTPASE AND P-LOOP NTPASES N-TERMINAL DOMAIN-CONTAINING PROTEIN"/>
    <property type="match status" value="1"/>
</dbReference>
<feature type="domain" description="Ubiquitin-like" evidence="1">
    <location>
        <begin position="251"/>
        <end position="333"/>
    </location>
</feature>
<dbReference type="Proteomes" id="UP000663193">
    <property type="component" value="Chromosome 1"/>
</dbReference>